<dbReference type="PANTHER" id="PTHR46148:SF52">
    <property type="entry name" value="OS04G0603800 PROTEIN"/>
    <property type="match status" value="1"/>
</dbReference>
<dbReference type="InterPro" id="IPR000953">
    <property type="entry name" value="Chromo/chromo_shadow_dom"/>
</dbReference>
<dbReference type="AlphaFoldDB" id="A0ABD0ZNJ6"/>
<evidence type="ECO:0000313" key="2">
    <source>
        <dbReference type="EMBL" id="KAL1196028.1"/>
    </source>
</evidence>
<dbReference type="Proteomes" id="UP001558713">
    <property type="component" value="Unassembled WGS sequence"/>
</dbReference>
<accession>A0ABD0ZNJ6</accession>
<evidence type="ECO:0000313" key="3">
    <source>
        <dbReference type="Proteomes" id="UP001558713"/>
    </source>
</evidence>
<dbReference type="InterPro" id="IPR056924">
    <property type="entry name" value="SH3_Tf2-1"/>
</dbReference>
<dbReference type="InterPro" id="IPR023780">
    <property type="entry name" value="Chromo_domain"/>
</dbReference>
<keyword evidence="3" id="KW-1185">Reference proteome</keyword>
<dbReference type="SUPFAM" id="SSF54160">
    <property type="entry name" value="Chromo domain-like"/>
    <property type="match status" value="1"/>
</dbReference>
<dbReference type="EMBL" id="JBANAX010000713">
    <property type="protein sequence ID" value="KAL1196028.1"/>
    <property type="molecule type" value="Genomic_DNA"/>
</dbReference>
<dbReference type="PROSITE" id="PS50013">
    <property type="entry name" value="CHROMO_2"/>
    <property type="match status" value="1"/>
</dbReference>
<sequence length="113" mass="13043">MLLILNILVVKVVDKCGKTAYKLDLPSSAKIHPVFHVSQLKLRVGDHVVSTQLPFFAQDVLIKEPDKILERRMVKRQGRAATKVLVKWVNEEETEATWEFLFDLLKKFPSFQP</sequence>
<organism evidence="2 3">
    <name type="scientific">Cardamine amara subsp. amara</name>
    <dbReference type="NCBI Taxonomy" id="228776"/>
    <lineage>
        <taxon>Eukaryota</taxon>
        <taxon>Viridiplantae</taxon>
        <taxon>Streptophyta</taxon>
        <taxon>Embryophyta</taxon>
        <taxon>Tracheophyta</taxon>
        <taxon>Spermatophyta</taxon>
        <taxon>Magnoliopsida</taxon>
        <taxon>eudicotyledons</taxon>
        <taxon>Gunneridae</taxon>
        <taxon>Pentapetalae</taxon>
        <taxon>rosids</taxon>
        <taxon>malvids</taxon>
        <taxon>Brassicales</taxon>
        <taxon>Brassicaceae</taxon>
        <taxon>Cardamineae</taxon>
        <taxon>Cardamine</taxon>
    </lineage>
</organism>
<dbReference type="Pfam" id="PF00385">
    <property type="entry name" value="Chromo"/>
    <property type="match status" value="1"/>
</dbReference>
<name>A0ABD0ZNJ6_CARAN</name>
<dbReference type="Pfam" id="PF24626">
    <property type="entry name" value="SH3_Tf2-1"/>
    <property type="match status" value="1"/>
</dbReference>
<comment type="caution">
    <text evidence="2">The sequence shown here is derived from an EMBL/GenBank/DDBJ whole genome shotgun (WGS) entry which is preliminary data.</text>
</comment>
<dbReference type="Gene3D" id="2.40.50.40">
    <property type="match status" value="1"/>
</dbReference>
<feature type="domain" description="Chromo" evidence="1">
    <location>
        <begin position="63"/>
        <end position="113"/>
    </location>
</feature>
<evidence type="ECO:0000259" key="1">
    <source>
        <dbReference type="PROSITE" id="PS50013"/>
    </source>
</evidence>
<protein>
    <recommendedName>
        <fullName evidence="1">Chromo domain-containing protein</fullName>
    </recommendedName>
</protein>
<dbReference type="InterPro" id="IPR016197">
    <property type="entry name" value="Chromo-like_dom_sf"/>
</dbReference>
<proteinExistence type="predicted"/>
<gene>
    <name evidence="2" type="ORF">V5N11_030092</name>
</gene>
<reference evidence="2 3" key="1">
    <citation type="submission" date="2024-04" db="EMBL/GenBank/DDBJ databases">
        <title>Genome assembly C_amara_ONT_v2.</title>
        <authorList>
            <person name="Yant L."/>
            <person name="Moore C."/>
            <person name="Slenker M."/>
        </authorList>
    </citation>
    <scope>NUCLEOTIDE SEQUENCE [LARGE SCALE GENOMIC DNA]</scope>
    <source>
        <tissue evidence="2">Leaf</tissue>
    </source>
</reference>
<dbReference type="PANTHER" id="PTHR46148">
    <property type="entry name" value="CHROMO DOMAIN-CONTAINING PROTEIN"/>
    <property type="match status" value="1"/>
</dbReference>